<evidence type="ECO:0000256" key="5">
    <source>
        <dbReference type="ARBA" id="ARBA00022989"/>
    </source>
</evidence>
<dbReference type="PANTHER" id="PTHR10485:SF13">
    <property type="match status" value="1"/>
</dbReference>
<organism evidence="8 9">
    <name type="scientific">Panicum miliaceum</name>
    <name type="common">Proso millet</name>
    <name type="synonym">Broomcorn millet</name>
    <dbReference type="NCBI Taxonomy" id="4540"/>
    <lineage>
        <taxon>Eukaryota</taxon>
        <taxon>Viridiplantae</taxon>
        <taxon>Streptophyta</taxon>
        <taxon>Embryophyta</taxon>
        <taxon>Tracheophyta</taxon>
        <taxon>Spermatophyta</taxon>
        <taxon>Magnoliopsida</taxon>
        <taxon>Liliopsida</taxon>
        <taxon>Poales</taxon>
        <taxon>Poaceae</taxon>
        <taxon>PACMAD clade</taxon>
        <taxon>Panicoideae</taxon>
        <taxon>Panicodae</taxon>
        <taxon>Paniceae</taxon>
        <taxon>Panicinae</taxon>
        <taxon>Panicum</taxon>
        <taxon>Panicum sect. Panicum</taxon>
    </lineage>
</organism>
<evidence type="ECO:0000256" key="4">
    <source>
        <dbReference type="ARBA" id="ARBA00022792"/>
    </source>
</evidence>
<keyword evidence="4" id="KW-0999">Mitochondrion inner membrane</keyword>
<reference evidence="9" key="1">
    <citation type="journal article" date="2019" name="Nat. Commun.">
        <title>The genome of broomcorn millet.</title>
        <authorList>
            <person name="Zou C."/>
            <person name="Miki D."/>
            <person name="Li D."/>
            <person name="Tang Q."/>
            <person name="Xiao L."/>
            <person name="Rajput S."/>
            <person name="Deng P."/>
            <person name="Jia W."/>
            <person name="Huang R."/>
            <person name="Zhang M."/>
            <person name="Sun Y."/>
            <person name="Hu J."/>
            <person name="Fu X."/>
            <person name="Schnable P.S."/>
            <person name="Li F."/>
            <person name="Zhang H."/>
            <person name="Feng B."/>
            <person name="Zhu X."/>
            <person name="Liu R."/>
            <person name="Schnable J.C."/>
            <person name="Zhu J.-K."/>
            <person name="Zhang H."/>
        </authorList>
    </citation>
    <scope>NUCLEOTIDE SEQUENCE [LARGE SCALE GENOMIC DNA]</scope>
</reference>
<dbReference type="STRING" id="4540.A0A3L6RP10"/>
<evidence type="ECO:0000313" key="9">
    <source>
        <dbReference type="Proteomes" id="UP000275267"/>
    </source>
</evidence>
<dbReference type="EMBL" id="PQIB02000008">
    <property type="protein sequence ID" value="RLN05535.1"/>
    <property type="molecule type" value="Genomic_DNA"/>
</dbReference>
<proteinExistence type="inferred from homology"/>
<evidence type="ECO:0000256" key="1">
    <source>
        <dbReference type="ARBA" id="ARBA00004448"/>
    </source>
</evidence>
<dbReference type="Pfam" id="PF02466">
    <property type="entry name" value="Tim17"/>
    <property type="match status" value="1"/>
</dbReference>
<evidence type="ECO:0000256" key="2">
    <source>
        <dbReference type="ARBA" id="ARBA00008444"/>
    </source>
</evidence>
<evidence type="ECO:0000256" key="6">
    <source>
        <dbReference type="ARBA" id="ARBA00023128"/>
    </source>
</evidence>
<keyword evidence="9" id="KW-1185">Reference proteome</keyword>
<gene>
    <name evidence="8" type="ORF">C2845_PM13G11050</name>
</gene>
<dbReference type="OrthoDB" id="688470at2759"/>
<comment type="caution">
    <text evidence="8">The sequence shown here is derived from an EMBL/GenBank/DDBJ whole genome shotgun (WGS) entry which is preliminary data.</text>
</comment>
<dbReference type="Proteomes" id="UP000275267">
    <property type="component" value="Unassembled WGS sequence"/>
</dbReference>
<dbReference type="GO" id="GO:0008320">
    <property type="term" value="F:protein transmembrane transporter activity"/>
    <property type="evidence" value="ECO:0007669"/>
    <property type="project" value="TreeGrafter"/>
</dbReference>
<dbReference type="GO" id="GO:0030150">
    <property type="term" value="P:protein import into mitochondrial matrix"/>
    <property type="evidence" value="ECO:0007669"/>
    <property type="project" value="TreeGrafter"/>
</dbReference>
<dbReference type="AlphaFoldDB" id="A0A3L6RP10"/>
<comment type="similarity">
    <text evidence="2">Belongs to the Tim17/Tim22/Tim23 family.</text>
</comment>
<dbReference type="PANTHER" id="PTHR10485">
    <property type="entry name" value="MITOCHONDRIAL IMPORT INNER MEMBRANE TRANSLOCASE SUBUNIT TIM-17"/>
    <property type="match status" value="1"/>
</dbReference>
<dbReference type="GO" id="GO:0005744">
    <property type="term" value="C:TIM23 mitochondrial import inner membrane translocase complex"/>
    <property type="evidence" value="ECO:0007669"/>
    <property type="project" value="TreeGrafter"/>
</dbReference>
<keyword evidence="3" id="KW-0812">Transmembrane</keyword>
<comment type="subcellular location">
    <subcellularLocation>
        <location evidence="1">Mitochondrion inner membrane</location>
        <topology evidence="1">Multi-pass membrane protein</topology>
    </subcellularLocation>
</comment>
<evidence type="ECO:0000256" key="7">
    <source>
        <dbReference type="ARBA" id="ARBA00023136"/>
    </source>
</evidence>
<name>A0A3L6RP10_PANMI</name>
<sequence>MGRDTPTYDTYPDPVYGFVDFVGELFAWGLAGGSAVHYIKGLRGSPSGARLAGAVNAVRQNAPRVAGKFGAYCVFLSAMESAVSFASGRDDTWSTAVAVATTCGLHGMRRAGAPAAARYTVLGATGYLGIAYALRVSEISRTKEEVNRGGPVPPVVCRRPDPGPRQPRWFRMMSPFITKEKVGKDTYYIEV</sequence>
<protein>
    <submittedName>
        <fullName evidence="8">Uncharacterized protein</fullName>
    </submittedName>
</protein>
<accession>A0A3L6RP10</accession>
<keyword evidence="5" id="KW-1133">Transmembrane helix</keyword>
<evidence type="ECO:0000256" key="3">
    <source>
        <dbReference type="ARBA" id="ARBA00022692"/>
    </source>
</evidence>
<keyword evidence="6" id="KW-0496">Mitochondrion</keyword>
<evidence type="ECO:0000313" key="8">
    <source>
        <dbReference type="EMBL" id="RLN05535.1"/>
    </source>
</evidence>
<keyword evidence="7" id="KW-0472">Membrane</keyword>